<dbReference type="AlphaFoldDB" id="A0A1X0CYP7"/>
<proteinExistence type="predicted"/>
<dbReference type="STRING" id="444597.BST26_18940"/>
<organism evidence="1 2">
    <name type="scientific">Mycolicibacterium insubricum</name>
    <dbReference type="NCBI Taxonomy" id="444597"/>
    <lineage>
        <taxon>Bacteria</taxon>
        <taxon>Bacillati</taxon>
        <taxon>Actinomycetota</taxon>
        <taxon>Actinomycetes</taxon>
        <taxon>Mycobacteriales</taxon>
        <taxon>Mycobacteriaceae</taxon>
        <taxon>Mycolicibacterium</taxon>
    </lineage>
</organism>
<dbReference type="PANTHER" id="PTHR36840">
    <property type="entry name" value="BLL5714 PROTEIN"/>
    <property type="match status" value="1"/>
</dbReference>
<keyword evidence="2" id="KW-1185">Reference proteome</keyword>
<accession>A0A1X0CYP7</accession>
<dbReference type="Pfam" id="PF06772">
    <property type="entry name" value="LtrA"/>
    <property type="match status" value="1"/>
</dbReference>
<evidence type="ECO:0000313" key="2">
    <source>
        <dbReference type="Proteomes" id="UP000192801"/>
    </source>
</evidence>
<reference evidence="1 2" key="1">
    <citation type="submission" date="2016-12" db="EMBL/GenBank/DDBJ databases">
        <title>The new phylogeny of genus Mycobacterium.</title>
        <authorList>
            <person name="Tortoli E."/>
            <person name="Trovato A."/>
            <person name="Cirillo D.M."/>
        </authorList>
    </citation>
    <scope>NUCLEOTIDE SEQUENCE [LARGE SCALE GENOMIC DNA]</scope>
    <source>
        <strain evidence="1 2">DSM 45130</strain>
    </source>
</reference>
<gene>
    <name evidence="1" type="ORF">BST26_18940</name>
</gene>
<evidence type="ECO:0000313" key="1">
    <source>
        <dbReference type="EMBL" id="ORA65198.1"/>
    </source>
</evidence>
<dbReference type="PANTHER" id="PTHR36840:SF1">
    <property type="entry name" value="BLL5714 PROTEIN"/>
    <property type="match status" value="1"/>
</dbReference>
<dbReference type="Proteomes" id="UP000192801">
    <property type="component" value="Unassembled WGS sequence"/>
</dbReference>
<protein>
    <submittedName>
        <fullName evidence="1">Uncharacterized protein</fullName>
    </submittedName>
</protein>
<name>A0A1X0CYP7_9MYCO</name>
<dbReference type="InterPro" id="IPR010640">
    <property type="entry name" value="Low_temperature_requirement_A"/>
</dbReference>
<dbReference type="EMBL" id="MVHS01000065">
    <property type="protein sequence ID" value="ORA65198.1"/>
    <property type="molecule type" value="Genomic_DNA"/>
</dbReference>
<sequence length="421" mass="44378">MSEPEPAVTAAPSHRLRRMTGRDPHEQNRVATPLELLFDLTFVIAFGLSAAQLADLLADGHVGAAVAGFAFSTFGVSWAWINFSWFASAYDTDDWLYRLTTMLQMIGVIVLALGIPPIYSSIAAGEHVDNRIAVAGYVVMRLAMVAQWLRAAAADPARRRTCVTYAVTITVAQIGWIAAIFVHTSVPATFTVYAVLVLVEFAGPWYAERFRGITPWHPHHIAERYSLLVIIALGEGVVGTVATLSAVVGEHGWTLDAALVALAGMALTFGLWWTYFVVPAAPALHARPERAFGFGYGHIVIFGAIVATGAGLHTAAIYLEGHSRLSATQTLLAVAVPVGVYILAIFAMYAYLVGTFDRAHLAMVSASMAGLAAAVGATAAGAPMPVGLLLVNLAPLVVVVGYELGGLHTGSQSGDGAASAP</sequence>
<comment type="caution">
    <text evidence="1">The sequence shown here is derived from an EMBL/GenBank/DDBJ whole genome shotgun (WGS) entry which is preliminary data.</text>
</comment>